<keyword evidence="5" id="KW-1185">Reference proteome</keyword>
<gene>
    <name evidence="4" type="ordered locus">Tlet_0238</name>
</gene>
<dbReference type="InterPro" id="IPR024654">
    <property type="entry name" value="Calcineurin-like_PHP_lpxH"/>
</dbReference>
<dbReference type="SUPFAM" id="SSF56300">
    <property type="entry name" value="Metallo-dependent phosphatases"/>
    <property type="match status" value="1"/>
</dbReference>
<dbReference type="NCBIfam" id="TIGR00040">
    <property type="entry name" value="yfcE"/>
    <property type="match status" value="1"/>
</dbReference>
<dbReference type="RefSeq" id="WP_012002289.1">
    <property type="nucleotide sequence ID" value="NC_009828.1"/>
</dbReference>
<comment type="cofactor">
    <cofactor evidence="2">
        <name>a divalent metal cation</name>
        <dbReference type="ChEBI" id="CHEBI:60240"/>
    </cofactor>
</comment>
<proteinExistence type="inferred from homology"/>
<comment type="similarity">
    <text evidence="1 2">Belongs to the metallophosphoesterase superfamily. YfcE family.</text>
</comment>
<dbReference type="AlphaFoldDB" id="A8F3S4"/>
<reference evidence="4 5" key="2">
    <citation type="journal article" date="2009" name="Proc. Natl. Acad. Sci. U.S.A.">
        <title>On the chimeric nature, thermophilic origin, and phylogenetic placement of the Thermotogales.</title>
        <authorList>
            <person name="Zhaxybayeva O."/>
            <person name="Swithers K.S."/>
            <person name="Lapierre P."/>
            <person name="Fournier G.P."/>
            <person name="Bickhart D.M."/>
            <person name="DeBoy R.T."/>
            <person name="Nelson K.E."/>
            <person name="Nesbo C.L."/>
            <person name="Doolittle W.F."/>
            <person name="Gogarten J.P."/>
            <person name="Noll K.M."/>
        </authorList>
    </citation>
    <scope>NUCLEOTIDE SEQUENCE [LARGE SCALE GENOMIC DNA]</scope>
    <source>
        <strain evidence="5">ATCC BAA-301 / DSM 14385 / NBRC 107922 / TMO</strain>
    </source>
</reference>
<dbReference type="Gene3D" id="3.60.21.10">
    <property type="match status" value="1"/>
</dbReference>
<dbReference type="Proteomes" id="UP000002016">
    <property type="component" value="Chromosome"/>
</dbReference>
<accession>A8F3S4</accession>
<dbReference type="HOGENOM" id="CLU_074761_0_1_0"/>
<dbReference type="GO" id="GO:0016791">
    <property type="term" value="F:phosphatase activity"/>
    <property type="evidence" value="ECO:0007669"/>
    <property type="project" value="TreeGrafter"/>
</dbReference>
<dbReference type="STRING" id="416591.Tlet_0238"/>
<dbReference type="EC" id="3.1.4.-" evidence="2"/>
<dbReference type="EMBL" id="CP000812">
    <property type="protein sequence ID" value="ABV32808.1"/>
    <property type="molecule type" value="Genomic_DNA"/>
</dbReference>
<evidence type="ECO:0000256" key="2">
    <source>
        <dbReference type="RuleBase" id="RU362039"/>
    </source>
</evidence>
<dbReference type="InterPro" id="IPR050126">
    <property type="entry name" value="Ap4A_hydrolase"/>
</dbReference>
<reference evidence="4 5" key="1">
    <citation type="submission" date="2007-08" db="EMBL/GenBank/DDBJ databases">
        <title>Complete sequence of Thermotoga lettingae TMO.</title>
        <authorList>
            <consortium name="US DOE Joint Genome Institute"/>
            <person name="Copeland A."/>
            <person name="Lucas S."/>
            <person name="Lapidus A."/>
            <person name="Barry K."/>
            <person name="Glavina del Rio T."/>
            <person name="Dalin E."/>
            <person name="Tice H."/>
            <person name="Pitluck S."/>
            <person name="Foster B."/>
            <person name="Bruce D."/>
            <person name="Schmutz J."/>
            <person name="Larimer F."/>
            <person name="Land M."/>
            <person name="Hauser L."/>
            <person name="Kyrpides N."/>
            <person name="Mikhailova N."/>
            <person name="Nelson K."/>
            <person name="Gogarten J.P."/>
            <person name="Noll K."/>
            <person name="Richardson P."/>
        </authorList>
    </citation>
    <scope>NUCLEOTIDE SEQUENCE [LARGE SCALE GENOMIC DNA]</scope>
    <source>
        <strain evidence="5">ATCC BAA-301 / DSM 14385 / NBRC 107922 / TMO</strain>
    </source>
</reference>
<organism evidence="4 5">
    <name type="scientific">Pseudothermotoga lettingae (strain ATCC BAA-301 / DSM 14385 / NBRC 107922 / TMO)</name>
    <name type="common">Thermotoga lettingae</name>
    <dbReference type="NCBI Taxonomy" id="416591"/>
    <lineage>
        <taxon>Bacteria</taxon>
        <taxon>Thermotogati</taxon>
        <taxon>Thermotogota</taxon>
        <taxon>Thermotogae</taxon>
        <taxon>Thermotogales</taxon>
        <taxon>Thermotogaceae</taxon>
        <taxon>Pseudothermotoga</taxon>
    </lineage>
</organism>
<evidence type="ECO:0000256" key="1">
    <source>
        <dbReference type="ARBA" id="ARBA00008950"/>
    </source>
</evidence>
<keyword evidence="2" id="KW-0479">Metal-binding</keyword>
<dbReference type="PANTHER" id="PTHR42850">
    <property type="entry name" value="METALLOPHOSPHOESTERASE"/>
    <property type="match status" value="1"/>
</dbReference>
<protein>
    <recommendedName>
        <fullName evidence="2">Phosphoesterase</fullName>
        <ecNumber evidence="2">3.1.4.-</ecNumber>
    </recommendedName>
</protein>
<name>A8F3S4_PSELT</name>
<evidence type="ECO:0000313" key="5">
    <source>
        <dbReference type="Proteomes" id="UP000002016"/>
    </source>
</evidence>
<dbReference type="InterPro" id="IPR000979">
    <property type="entry name" value="Phosphodiesterase_MJ0936/Vps29"/>
</dbReference>
<sequence>MILAFISDVHANLEAFDSVMRDIESRDVDQIYCLGDIVGYGPDPEEVTRRIMKIPSIAGNYDDAVGYSKSSCGCSYKPGRETEVGDISLNWTIENTSQEIKNYLKSLKHRMELEFDGVKFLLVHGSPLDELLEYVTPDTEPERLRKIIENVEADVIISGHTHLPMAKFFKGKLILNAGSVGRPKDGNPKACYLLIYIHEGVLSYEFIRVSYDVKKTCEKIAMKKLPAELSVVLTLGKSYDMGKPLSETSFILP</sequence>
<evidence type="ECO:0000259" key="3">
    <source>
        <dbReference type="Pfam" id="PF12850"/>
    </source>
</evidence>
<evidence type="ECO:0000313" key="4">
    <source>
        <dbReference type="EMBL" id="ABV32808.1"/>
    </source>
</evidence>
<dbReference type="eggNOG" id="COG0639">
    <property type="taxonomic scope" value="Bacteria"/>
</dbReference>
<dbReference type="PANTHER" id="PTHR42850:SF2">
    <property type="entry name" value="BLL5683 PROTEIN"/>
    <property type="match status" value="1"/>
</dbReference>
<dbReference type="PIRSF" id="PIRSF000883">
    <property type="entry name" value="Pesterase_MJ0912"/>
    <property type="match status" value="1"/>
</dbReference>
<dbReference type="Pfam" id="PF12850">
    <property type="entry name" value="Metallophos_2"/>
    <property type="match status" value="1"/>
</dbReference>
<dbReference type="InterPro" id="IPR029052">
    <property type="entry name" value="Metallo-depent_PP-like"/>
</dbReference>
<feature type="domain" description="Calcineurin-like phosphoesterase" evidence="3">
    <location>
        <begin position="1"/>
        <end position="198"/>
    </location>
</feature>
<dbReference type="OrthoDB" id="9800565at2"/>
<dbReference type="GO" id="GO:0005737">
    <property type="term" value="C:cytoplasm"/>
    <property type="evidence" value="ECO:0007669"/>
    <property type="project" value="TreeGrafter"/>
</dbReference>
<dbReference type="InterPro" id="IPR011152">
    <property type="entry name" value="Pesterase_MJ0912"/>
</dbReference>
<dbReference type="GO" id="GO:0046872">
    <property type="term" value="F:metal ion binding"/>
    <property type="evidence" value="ECO:0007669"/>
    <property type="project" value="UniProtKB-KW"/>
</dbReference>
<dbReference type="CDD" id="cd00838">
    <property type="entry name" value="MPP_superfamily"/>
    <property type="match status" value="1"/>
</dbReference>
<dbReference type="KEGG" id="tle:Tlet_0238"/>